<dbReference type="Pfam" id="PF00440">
    <property type="entry name" value="TetR_N"/>
    <property type="match status" value="1"/>
</dbReference>
<evidence type="ECO:0000256" key="4">
    <source>
        <dbReference type="PROSITE-ProRule" id="PRU00335"/>
    </source>
</evidence>
<sequence>MSSARDLRKELVEASLGLLADHGPDALQARRVAAACDTSTMSVYTYFGGMKQLLAAVSDEGVRRFAKTLQIVEPGEDPVADLAVYTFLYRHFALENPHLYRLMLGEASAHGVSVPVQFTVPQFNKEGLRPELGIVHVLADAMQRSVDSGRINGDSLSMMFQFWSAMHGYVLLELAGYLGHEDAGLRSVLLPLGASVLQGWGDSPEKVKKSQELALEIFAKLQKQKLQKQKLQRQKLQRQKLQK</sequence>
<evidence type="ECO:0000259" key="5">
    <source>
        <dbReference type="PROSITE" id="PS50977"/>
    </source>
</evidence>
<evidence type="ECO:0000256" key="3">
    <source>
        <dbReference type="ARBA" id="ARBA00023163"/>
    </source>
</evidence>
<dbReference type="GO" id="GO:0000976">
    <property type="term" value="F:transcription cis-regulatory region binding"/>
    <property type="evidence" value="ECO:0007669"/>
    <property type="project" value="TreeGrafter"/>
</dbReference>
<dbReference type="RefSeq" id="WP_013139007.1">
    <property type="nucleotide sequence ID" value="NC_014168.1"/>
</dbReference>
<dbReference type="InterPro" id="IPR050109">
    <property type="entry name" value="HTH-type_TetR-like_transc_reg"/>
</dbReference>
<evidence type="ECO:0000256" key="2">
    <source>
        <dbReference type="ARBA" id="ARBA00023125"/>
    </source>
</evidence>
<evidence type="ECO:0000313" key="7">
    <source>
        <dbReference type="Proteomes" id="UP000002247"/>
    </source>
</evidence>
<keyword evidence="7" id="KW-1185">Reference proteome</keyword>
<dbReference type="AlphaFoldDB" id="D6Z9C5"/>
<keyword evidence="3" id="KW-0804">Transcription</keyword>
<evidence type="ECO:0000313" key="6">
    <source>
        <dbReference type="EMBL" id="ADG98555.1"/>
    </source>
</evidence>
<keyword evidence="2 4" id="KW-0238">DNA-binding</keyword>
<dbReference type="InterPro" id="IPR009057">
    <property type="entry name" value="Homeodomain-like_sf"/>
</dbReference>
<dbReference type="KEGG" id="srt:Srot_2100"/>
<dbReference type="GO" id="GO:0003700">
    <property type="term" value="F:DNA-binding transcription factor activity"/>
    <property type="evidence" value="ECO:0007669"/>
    <property type="project" value="TreeGrafter"/>
</dbReference>
<dbReference type="PANTHER" id="PTHR30055">
    <property type="entry name" value="HTH-TYPE TRANSCRIPTIONAL REGULATOR RUTR"/>
    <property type="match status" value="1"/>
</dbReference>
<dbReference type="eggNOG" id="COG1309">
    <property type="taxonomic scope" value="Bacteria"/>
</dbReference>
<dbReference type="InterPro" id="IPR001647">
    <property type="entry name" value="HTH_TetR"/>
</dbReference>
<dbReference type="Gene3D" id="1.10.357.10">
    <property type="entry name" value="Tetracycline Repressor, domain 2"/>
    <property type="match status" value="1"/>
</dbReference>
<protein>
    <submittedName>
        <fullName evidence="6">Transcriptional regulator, TetR family</fullName>
    </submittedName>
</protein>
<dbReference type="Pfam" id="PF13305">
    <property type="entry name" value="TetR_C_33"/>
    <property type="match status" value="1"/>
</dbReference>
<dbReference type="SUPFAM" id="SSF48498">
    <property type="entry name" value="Tetracyclin repressor-like, C-terminal domain"/>
    <property type="match status" value="1"/>
</dbReference>
<proteinExistence type="predicted"/>
<gene>
    <name evidence="6" type="ordered locus">Srot_2100</name>
</gene>
<dbReference type="SUPFAM" id="SSF46689">
    <property type="entry name" value="Homeodomain-like"/>
    <property type="match status" value="1"/>
</dbReference>
<evidence type="ECO:0000256" key="1">
    <source>
        <dbReference type="ARBA" id="ARBA00023015"/>
    </source>
</evidence>
<organism evidence="6 7">
    <name type="scientific">Segniliparus rotundus (strain ATCC BAA-972 / CDC 1076 / CIP 108378 / DSM 44985 / JCM 13578)</name>
    <dbReference type="NCBI Taxonomy" id="640132"/>
    <lineage>
        <taxon>Bacteria</taxon>
        <taxon>Bacillati</taxon>
        <taxon>Actinomycetota</taxon>
        <taxon>Actinomycetes</taxon>
        <taxon>Mycobacteriales</taxon>
        <taxon>Segniliparaceae</taxon>
        <taxon>Segniliparus</taxon>
    </lineage>
</organism>
<dbReference type="PANTHER" id="PTHR30055:SF209">
    <property type="entry name" value="POSSIBLE TRANSCRIPTIONAL REGULATORY PROTEIN (PROBABLY TETR-FAMILY)"/>
    <property type="match status" value="1"/>
</dbReference>
<dbReference type="STRING" id="640132.Srot_2100"/>
<dbReference type="OrthoDB" id="4709966at2"/>
<dbReference type="InterPro" id="IPR036271">
    <property type="entry name" value="Tet_transcr_reg_TetR-rel_C_sf"/>
</dbReference>
<feature type="domain" description="HTH tetR-type" evidence="5">
    <location>
        <begin position="5"/>
        <end position="65"/>
    </location>
</feature>
<keyword evidence="1" id="KW-0805">Transcription regulation</keyword>
<dbReference type="HOGENOM" id="CLU_069356_40_3_11"/>
<dbReference type="InterPro" id="IPR025996">
    <property type="entry name" value="MT1864/Rv1816-like_C"/>
</dbReference>
<name>D6Z9C5_SEGRD</name>
<reference evidence="6 7" key="1">
    <citation type="journal article" date="2010" name="Stand. Genomic Sci.">
        <title>Complete genome sequence of Segniliparus rotundus type strain (CDC 1076).</title>
        <authorList>
            <person name="Sikorski J."/>
            <person name="Lapidus A."/>
            <person name="Copeland A."/>
            <person name="Misra M."/>
            <person name="Glavina Del Rio T."/>
            <person name="Nolan M."/>
            <person name="Lucas S."/>
            <person name="Chen F."/>
            <person name="Tice H."/>
            <person name="Cheng J.F."/>
            <person name="Jando M."/>
            <person name="Schneider S."/>
            <person name="Bruce D."/>
            <person name="Goodwin L."/>
            <person name="Pitluck S."/>
            <person name="Liolios K."/>
            <person name="Mikhailova N."/>
            <person name="Pati A."/>
            <person name="Ivanova N."/>
            <person name="Mavromatis K."/>
            <person name="Chen A."/>
            <person name="Palaniappan K."/>
            <person name="Chertkov O."/>
            <person name="Land M."/>
            <person name="Hauser L."/>
            <person name="Chang Y.J."/>
            <person name="Jeffries C.D."/>
            <person name="Brettin T."/>
            <person name="Detter J.C."/>
            <person name="Han C."/>
            <person name="Rohde M."/>
            <person name="Goker M."/>
            <person name="Bristow J."/>
            <person name="Eisen J.A."/>
            <person name="Markowitz V."/>
            <person name="Hugenholtz P."/>
            <person name="Kyrpides N.C."/>
            <person name="Klenk H.P."/>
        </authorList>
    </citation>
    <scope>NUCLEOTIDE SEQUENCE [LARGE SCALE GENOMIC DNA]</scope>
    <source>
        <strain evidence="7">ATCC BAA-972 / CDC 1076 / CIP 108378 / DSM 44985 / JCM 13578</strain>
    </source>
</reference>
<dbReference type="EMBL" id="CP001958">
    <property type="protein sequence ID" value="ADG98555.1"/>
    <property type="molecule type" value="Genomic_DNA"/>
</dbReference>
<dbReference type="PROSITE" id="PS50977">
    <property type="entry name" value="HTH_TETR_2"/>
    <property type="match status" value="1"/>
</dbReference>
<feature type="DNA-binding region" description="H-T-H motif" evidence="4">
    <location>
        <begin position="28"/>
        <end position="47"/>
    </location>
</feature>
<dbReference type="Proteomes" id="UP000002247">
    <property type="component" value="Chromosome"/>
</dbReference>
<accession>D6Z9C5</accession>